<dbReference type="RefSeq" id="WP_010045876.1">
    <property type="nucleotide sequence ID" value="NZ_CP025958.1"/>
</dbReference>
<dbReference type="Proteomes" id="UP000245802">
    <property type="component" value="Chromosome"/>
</dbReference>
<dbReference type="EMBL" id="CP025958">
    <property type="protein sequence ID" value="AWM36793.1"/>
    <property type="molecule type" value="Genomic_DNA"/>
</dbReference>
<proteinExistence type="predicted"/>
<dbReference type="GO" id="GO:0009117">
    <property type="term" value="P:nucleotide metabolic process"/>
    <property type="evidence" value="ECO:0007669"/>
    <property type="project" value="TreeGrafter"/>
</dbReference>
<dbReference type="InterPro" id="IPR036265">
    <property type="entry name" value="HIT-like_sf"/>
</dbReference>
<accession>A0A2Z3GSQ0</accession>
<reference evidence="3 4" key="1">
    <citation type="submission" date="2018-01" db="EMBL/GenBank/DDBJ databases">
        <title>G. obscuriglobus.</title>
        <authorList>
            <person name="Franke J."/>
            <person name="Blomberg W."/>
            <person name="Selmecki A."/>
        </authorList>
    </citation>
    <scope>NUCLEOTIDE SEQUENCE [LARGE SCALE GENOMIC DNA]</scope>
    <source>
        <strain evidence="3 4">DSM 5831</strain>
    </source>
</reference>
<dbReference type="Gene3D" id="3.30.428.10">
    <property type="entry name" value="HIT-like"/>
    <property type="match status" value="1"/>
</dbReference>
<dbReference type="AlphaFoldDB" id="A0A2Z3GSQ0"/>
<dbReference type="KEGG" id="gog:C1280_07020"/>
<evidence type="ECO:0000259" key="2">
    <source>
        <dbReference type="PROSITE" id="PS51084"/>
    </source>
</evidence>
<feature type="short sequence motif" description="Histidine triad motif" evidence="1">
    <location>
        <begin position="89"/>
        <end position="93"/>
    </location>
</feature>
<dbReference type="InterPro" id="IPR001310">
    <property type="entry name" value="Histidine_triad_HIT"/>
</dbReference>
<gene>
    <name evidence="3" type="ORF">C1280_07020</name>
</gene>
<dbReference type="PANTHER" id="PTHR46648">
    <property type="entry name" value="HIT FAMILY PROTEIN 1"/>
    <property type="match status" value="1"/>
</dbReference>
<name>A0A2Z3GSQ0_9BACT</name>
<dbReference type="GO" id="GO:0003824">
    <property type="term" value="F:catalytic activity"/>
    <property type="evidence" value="ECO:0007669"/>
    <property type="project" value="InterPro"/>
</dbReference>
<dbReference type="SUPFAM" id="SSF54197">
    <property type="entry name" value="HIT-like"/>
    <property type="match status" value="1"/>
</dbReference>
<dbReference type="PANTHER" id="PTHR46648:SF1">
    <property type="entry name" value="ADENOSINE 5'-MONOPHOSPHORAMIDASE HNT1"/>
    <property type="match status" value="1"/>
</dbReference>
<keyword evidence="4" id="KW-1185">Reference proteome</keyword>
<evidence type="ECO:0000313" key="3">
    <source>
        <dbReference type="EMBL" id="AWM36793.1"/>
    </source>
</evidence>
<evidence type="ECO:0000256" key="1">
    <source>
        <dbReference type="PROSITE-ProRule" id="PRU00464"/>
    </source>
</evidence>
<sequence length="154" mass="17348">MCATVADLSAHDRSALVWHFPHSVAFVGPWQFYTGYCLLASRAHASELSHLGTDRAAFLGEMAILAEAIESCFAPHKLNYELLGNVVPHLHWHIFPRSADDPERLQPVWLALERAKTDAAEKRRLETGTAPPDEVRERLRAWLTANNAPRRKES</sequence>
<evidence type="ECO:0000313" key="4">
    <source>
        <dbReference type="Proteomes" id="UP000245802"/>
    </source>
</evidence>
<organism evidence="3 4">
    <name type="scientific">Gemmata obscuriglobus</name>
    <dbReference type="NCBI Taxonomy" id="114"/>
    <lineage>
        <taxon>Bacteria</taxon>
        <taxon>Pseudomonadati</taxon>
        <taxon>Planctomycetota</taxon>
        <taxon>Planctomycetia</taxon>
        <taxon>Gemmatales</taxon>
        <taxon>Gemmataceae</taxon>
        <taxon>Gemmata</taxon>
    </lineage>
</organism>
<dbReference type="PROSITE" id="PS51084">
    <property type="entry name" value="HIT_2"/>
    <property type="match status" value="1"/>
</dbReference>
<dbReference type="Pfam" id="PF01230">
    <property type="entry name" value="HIT"/>
    <property type="match status" value="1"/>
</dbReference>
<protein>
    <submittedName>
        <fullName evidence="3">HIT family protein</fullName>
    </submittedName>
</protein>
<dbReference type="InterPro" id="IPR011146">
    <property type="entry name" value="HIT-like"/>
</dbReference>
<feature type="domain" description="HIT" evidence="2">
    <location>
        <begin position="3"/>
        <end position="104"/>
    </location>
</feature>